<evidence type="ECO:0000256" key="4">
    <source>
        <dbReference type="SAM" id="MobiDB-lite"/>
    </source>
</evidence>
<evidence type="ECO:0000256" key="1">
    <source>
        <dbReference type="ARBA" id="ARBA00008361"/>
    </source>
</evidence>
<dbReference type="GO" id="GO:0008757">
    <property type="term" value="F:S-adenosylmethionine-dependent methyltransferase activity"/>
    <property type="evidence" value="ECO:0007669"/>
    <property type="project" value="InterPro"/>
</dbReference>
<dbReference type="EMBL" id="VKAC01000013">
    <property type="protein sequence ID" value="TXR52627.1"/>
    <property type="molecule type" value="Genomic_DNA"/>
</dbReference>
<keyword evidence="3 6" id="KW-0808">Transferase</keyword>
<reference evidence="6 7" key="1">
    <citation type="submission" date="2019-07" db="EMBL/GenBank/DDBJ databases">
        <title>Quadrisphaera sp. strain DD2A genome sequencing and assembly.</title>
        <authorList>
            <person name="Kim I."/>
        </authorList>
    </citation>
    <scope>NUCLEOTIDE SEQUENCE [LARGE SCALE GENOMIC DNA]</scope>
    <source>
        <strain evidence="6 7">DD2A</strain>
    </source>
</reference>
<comment type="caution">
    <text evidence="6">The sequence shown here is derived from an EMBL/GenBank/DDBJ whole genome shotgun (WGS) entry which is preliminary data.</text>
</comment>
<dbReference type="InterPro" id="IPR051052">
    <property type="entry name" value="Diverse_substrate_MTase"/>
</dbReference>
<evidence type="ECO:0000256" key="3">
    <source>
        <dbReference type="ARBA" id="ARBA00022679"/>
    </source>
</evidence>
<keyword evidence="2 6" id="KW-0489">Methyltransferase</keyword>
<sequence length="265" mass="28588">MHRRTTFDDDAERYARTRPTYPPALFDVLAGAAGLRAGSRVLEVAPGTGQATVSMAERGWRVTAVELGAHMAALARRTVAEVPSADVEVVVSPFEDWPLPAEPFDAVVCATAWHWLDPALRARKAAAALRPGGVLGVVWSSHVAGGSQEFFDAASSCWERFGQRDSGGGTRSTLTPEAEADPSTAEFERSDAFAEVSHQGFPLEVEYTTAQYLDLISTYSQVAVLAPEAREGLLDGLRLLADGRFGGRVTHRYLFQLVLARTRAG</sequence>
<gene>
    <name evidence="6" type="ORF">FMM08_19075</name>
</gene>
<comment type="similarity">
    <text evidence="1">Belongs to the methyltransferase superfamily.</text>
</comment>
<name>A0A5C8Z4V4_9ACTN</name>
<dbReference type="CDD" id="cd02440">
    <property type="entry name" value="AdoMet_MTases"/>
    <property type="match status" value="1"/>
</dbReference>
<proteinExistence type="inferred from homology"/>
<organism evidence="6 7">
    <name type="scientific">Quadrisphaera setariae</name>
    <dbReference type="NCBI Taxonomy" id="2593304"/>
    <lineage>
        <taxon>Bacteria</taxon>
        <taxon>Bacillati</taxon>
        <taxon>Actinomycetota</taxon>
        <taxon>Actinomycetes</taxon>
        <taxon>Kineosporiales</taxon>
        <taxon>Kineosporiaceae</taxon>
        <taxon>Quadrisphaera</taxon>
    </lineage>
</organism>
<dbReference type="InterPro" id="IPR013216">
    <property type="entry name" value="Methyltransf_11"/>
</dbReference>
<dbReference type="PANTHER" id="PTHR44942:SF4">
    <property type="entry name" value="METHYLTRANSFERASE TYPE 11 DOMAIN-CONTAINING PROTEIN"/>
    <property type="match status" value="1"/>
</dbReference>
<dbReference type="PANTHER" id="PTHR44942">
    <property type="entry name" value="METHYLTRANSF_11 DOMAIN-CONTAINING PROTEIN"/>
    <property type="match status" value="1"/>
</dbReference>
<protein>
    <submittedName>
        <fullName evidence="6">Class I SAM-dependent methyltransferase</fullName>
    </submittedName>
</protein>
<keyword evidence="7" id="KW-1185">Reference proteome</keyword>
<evidence type="ECO:0000256" key="2">
    <source>
        <dbReference type="ARBA" id="ARBA00022603"/>
    </source>
</evidence>
<dbReference type="SUPFAM" id="SSF53335">
    <property type="entry name" value="S-adenosyl-L-methionine-dependent methyltransferases"/>
    <property type="match status" value="1"/>
</dbReference>
<evidence type="ECO:0000313" key="6">
    <source>
        <dbReference type="EMBL" id="TXR52627.1"/>
    </source>
</evidence>
<dbReference type="Pfam" id="PF08241">
    <property type="entry name" value="Methyltransf_11"/>
    <property type="match status" value="1"/>
</dbReference>
<accession>A0A5C8Z4V4</accession>
<evidence type="ECO:0000259" key="5">
    <source>
        <dbReference type="Pfam" id="PF08241"/>
    </source>
</evidence>
<feature type="domain" description="Methyltransferase type 11" evidence="5">
    <location>
        <begin position="42"/>
        <end position="135"/>
    </location>
</feature>
<dbReference type="OrthoDB" id="9777638at2"/>
<dbReference type="Proteomes" id="UP000321234">
    <property type="component" value="Unassembled WGS sequence"/>
</dbReference>
<dbReference type="AlphaFoldDB" id="A0A5C8Z4V4"/>
<dbReference type="InterPro" id="IPR029063">
    <property type="entry name" value="SAM-dependent_MTases_sf"/>
</dbReference>
<dbReference type="Gene3D" id="3.40.50.150">
    <property type="entry name" value="Vaccinia Virus protein VP39"/>
    <property type="match status" value="1"/>
</dbReference>
<evidence type="ECO:0000313" key="7">
    <source>
        <dbReference type="Proteomes" id="UP000321234"/>
    </source>
</evidence>
<dbReference type="GO" id="GO:0032259">
    <property type="term" value="P:methylation"/>
    <property type="evidence" value="ECO:0007669"/>
    <property type="project" value="UniProtKB-KW"/>
</dbReference>
<feature type="region of interest" description="Disordered" evidence="4">
    <location>
        <begin position="162"/>
        <end position="184"/>
    </location>
</feature>